<evidence type="ECO:0000313" key="2">
    <source>
        <dbReference type="Proteomes" id="UP000033710"/>
    </source>
</evidence>
<reference evidence="1 2" key="1">
    <citation type="journal article" date="2014" name="BMC Genomics">
        <title>Comparative genomics of the major fungal agents of human and animal Sporotrichosis: Sporothrix schenckii and Sporothrix brasiliensis.</title>
        <authorList>
            <person name="Teixeira M.M."/>
            <person name="de Almeida L.G."/>
            <person name="Kubitschek-Barreira P."/>
            <person name="Alves F.L."/>
            <person name="Kioshima E.S."/>
            <person name="Abadio A.K."/>
            <person name="Fernandes L."/>
            <person name="Derengowski L.S."/>
            <person name="Ferreira K.S."/>
            <person name="Souza R.C."/>
            <person name="Ruiz J.C."/>
            <person name="de Andrade N.C."/>
            <person name="Paes H.C."/>
            <person name="Nicola A.M."/>
            <person name="Albuquerque P."/>
            <person name="Gerber A.L."/>
            <person name="Martins V.P."/>
            <person name="Peconick L.D."/>
            <person name="Neto A.V."/>
            <person name="Chaucanez C.B."/>
            <person name="Silva P.A."/>
            <person name="Cunha O.L."/>
            <person name="de Oliveira F.F."/>
            <person name="dos Santos T.C."/>
            <person name="Barros A.L."/>
            <person name="Soares M.A."/>
            <person name="de Oliveira L.M."/>
            <person name="Marini M.M."/>
            <person name="Villalobos-Duno H."/>
            <person name="Cunha M.M."/>
            <person name="de Hoog S."/>
            <person name="da Silveira J.F."/>
            <person name="Henrissat B."/>
            <person name="Nino-Vega G.A."/>
            <person name="Cisalpino P.S."/>
            <person name="Mora-Montes H.M."/>
            <person name="Almeida S.R."/>
            <person name="Stajich J.E."/>
            <person name="Lopes-Bezerra L.M."/>
            <person name="Vasconcelos A.T."/>
            <person name="Felipe M.S."/>
        </authorList>
    </citation>
    <scope>NUCLEOTIDE SEQUENCE [LARGE SCALE GENOMIC DNA]</scope>
    <source>
        <strain evidence="1 2">1099-18</strain>
    </source>
</reference>
<comment type="caution">
    <text evidence="1">The sequence shown here is derived from an EMBL/GenBank/DDBJ whole genome shotgun (WGS) entry which is preliminary data.</text>
</comment>
<dbReference type="AlphaFoldDB" id="A0A0F2MHW4"/>
<dbReference type="VEuPathDB" id="FungiDB:SPSK_06707"/>
<organism evidence="1 2">
    <name type="scientific">Sporothrix schenckii 1099-18</name>
    <dbReference type="NCBI Taxonomy" id="1397361"/>
    <lineage>
        <taxon>Eukaryota</taxon>
        <taxon>Fungi</taxon>
        <taxon>Dikarya</taxon>
        <taxon>Ascomycota</taxon>
        <taxon>Pezizomycotina</taxon>
        <taxon>Sordariomycetes</taxon>
        <taxon>Sordariomycetidae</taxon>
        <taxon>Ophiostomatales</taxon>
        <taxon>Ophiostomataceae</taxon>
        <taxon>Sporothrix</taxon>
    </lineage>
</organism>
<dbReference type="EMBL" id="AXCR01000001">
    <property type="protein sequence ID" value="KJR89222.1"/>
    <property type="molecule type" value="Genomic_DNA"/>
</dbReference>
<dbReference type="Proteomes" id="UP000033710">
    <property type="component" value="Unassembled WGS sequence"/>
</dbReference>
<accession>A0A0F2MHW4</accession>
<sequence length="145" mass="15313">MKTKDQTKSSSSGFLCGTRARAAESDDVGVQKQAADCEQMGKVDARLEQHVDVCLGSSPKRTSYLVKLQTQMQCGGVQAAGAQFCGTAKNEQAIVRLNGRAALRAGHDGNEAVGWGPIGTSCGFVVYITRGTMLVRYALAKEVGV</sequence>
<reference evidence="1 2" key="2">
    <citation type="journal article" date="2015" name="Eukaryot. Cell">
        <title>Asexual propagation of a virulent clone complex in a human and feline outbreak of sporotrichosis.</title>
        <authorList>
            <person name="Teixeira Mde M."/>
            <person name="Rodrigues A.M."/>
            <person name="Tsui C.K."/>
            <person name="de Almeida L.G."/>
            <person name="Van Diepeningen A.D."/>
            <person name="van den Ende B.G."/>
            <person name="Fernandes G.F."/>
            <person name="Kano R."/>
            <person name="Hamelin R.C."/>
            <person name="Lopes-Bezerra L.M."/>
            <person name="Vasconcelos A.T."/>
            <person name="de Hoog S."/>
            <person name="de Camargo Z.P."/>
            <person name="Felipe M.S."/>
        </authorList>
    </citation>
    <scope>NUCLEOTIDE SEQUENCE [LARGE SCALE GENOMIC DNA]</scope>
    <source>
        <strain evidence="1 2">1099-18</strain>
    </source>
</reference>
<dbReference type="GeneID" id="27668683"/>
<evidence type="ECO:0000313" key="1">
    <source>
        <dbReference type="EMBL" id="KJR89222.1"/>
    </source>
</evidence>
<proteinExistence type="predicted"/>
<dbReference type="RefSeq" id="XP_016591898.1">
    <property type="nucleotide sequence ID" value="XM_016733406.1"/>
</dbReference>
<name>A0A0F2MHW4_SPOSC</name>
<dbReference type="KEGG" id="ssck:SPSK_06707"/>
<gene>
    <name evidence="1" type="ORF">SPSK_06707</name>
</gene>
<protein>
    <submittedName>
        <fullName evidence="1">Uncharacterized protein</fullName>
    </submittedName>
</protein>